<dbReference type="EMBL" id="BAAALD010000080">
    <property type="protein sequence ID" value="GAA1110882.1"/>
    <property type="molecule type" value="Genomic_DNA"/>
</dbReference>
<gene>
    <name evidence="1" type="ORF">GCM10009663_60360</name>
</gene>
<evidence type="ECO:0000313" key="1">
    <source>
        <dbReference type="EMBL" id="GAA1110882.1"/>
    </source>
</evidence>
<dbReference type="RefSeq" id="WP_344626861.1">
    <property type="nucleotide sequence ID" value="NZ_BAAALD010000080.1"/>
</dbReference>
<evidence type="ECO:0000313" key="2">
    <source>
        <dbReference type="Proteomes" id="UP001499987"/>
    </source>
</evidence>
<organism evidence="1 2">
    <name type="scientific">Kitasatospora arboriphila</name>
    <dbReference type="NCBI Taxonomy" id="258052"/>
    <lineage>
        <taxon>Bacteria</taxon>
        <taxon>Bacillati</taxon>
        <taxon>Actinomycetota</taxon>
        <taxon>Actinomycetes</taxon>
        <taxon>Kitasatosporales</taxon>
        <taxon>Streptomycetaceae</taxon>
        <taxon>Kitasatospora</taxon>
    </lineage>
</organism>
<name>A0ABN1U001_9ACTN</name>
<keyword evidence="2" id="KW-1185">Reference proteome</keyword>
<comment type="caution">
    <text evidence="1">The sequence shown here is derived from an EMBL/GenBank/DDBJ whole genome shotgun (WGS) entry which is preliminary data.</text>
</comment>
<reference evidence="1 2" key="1">
    <citation type="journal article" date="2019" name="Int. J. Syst. Evol. Microbiol.">
        <title>The Global Catalogue of Microorganisms (GCM) 10K type strain sequencing project: providing services to taxonomists for standard genome sequencing and annotation.</title>
        <authorList>
            <consortium name="The Broad Institute Genomics Platform"/>
            <consortium name="The Broad Institute Genome Sequencing Center for Infectious Disease"/>
            <person name="Wu L."/>
            <person name="Ma J."/>
        </authorList>
    </citation>
    <scope>NUCLEOTIDE SEQUENCE [LARGE SCALE GENOMIC DNA]</scope>
    <source>
        <strain evidence="1 2">JCM 13002</strain>
    </source>
</reference>
<proteinExistence type="predicted"/>
<dbReference type="Proteomes" id="UP001499987">
    <property type="component" value="Unassembled WGS sequence"/>
</dbReference>
<sequence length="121" mass="14124">MTYRTVQRLADAARPEDLFQGQWQNRRTKLDDFKPYLNERWAEGCTNAWTLWEEIKSHGYAGGYGAVRAYLQPFRSPRVPGITRDELVEVVRRLLAVSPESDYYLRLLRANVSHPRIGDLL</sequence>
<evidence type="ECO:0008006" key="3">
    <source>
        <dbReference type="Google" id="ProtNLM"/>
    </source>
</evidence>
<protein>
    <recommendedName>
        <fullName evidence="3">Transposase</fullName>
    </recommendedName>
</protein>
<accession>A0ABN1U001</accession>